<dbReference type="Proteomes" id="UP000706151">
    <property type="component" value="Unassembled WGS sequence"/>
</dbReference>
<dbReference type="Pfam" id="PF18864">
    <property type="entry name" value="AbiTii"/>
    <property type="match status" value="1"/>
</dbReference>
<gene>
    <name evidence="2" type="ORF">IPK02_21285</name>
</gene>
<name>A0A935TAY0_9PROT</name>
<dbReference type="EMBL" id="JADJOT010000012">
    <property type="protein sequence ID" value="MBK7956273.1"/>
    <property type="molecule type" value="Genomic_DNA"/>
</dbReference>
<evidence type="ECO:0000259" key="1">
    <source>
        <dbReference type="Pfam" id="PF18864"/>
    </source>
</evidence>
<dbReference type="InterPro" id="IPR041304">
    <property type="entry name" value="AbiTii"/>
</dbReference>
<sequence length="307" mass="32438">MSLIHDIQAASIAEHSDIPTLLRMCKLLAARISHKEFAEWVDKELNGYPTIKELPDYRMVQVDSYGSFVGSLSRAGKLQIPVSVLPEELQEQYRHAYMGSSISAYTALLTGKSAGSVQEPWPVGLAVHNASTLTPDMQCVSAWKEIPIGAIVRLMDSVKTRVLGFAIDLEREAPNSGELPIGSQPPLSREKMTQIFNTNIAGNVGNVANASSSVTQSSVLNIEPGNWNSLQSRLMELGLTAADLDGLKVDLEKAHAMGTNEAKNGAAGTWIGRLAGKATAGAAGVGIEVAATGVAKAIASYLGIAGA</sequence>
<protein>
    <recommendedName>
        <fullName evidence="1">AbiTii domain-containing protein</fullName>
    </recommendedName>
</protein>
<evidence type="ECO:0000313" key="3">
    <source>
        <dbReference type="Proteomes" id="UP000706151"/>
    </source>
</evidence>
<accession>A0A935TAY0</accession>
<feature type="domain" description="AbiTii" evidence="1">
    <location>
        <begin position="2"/>
        <end position="192"/>
    </location>
</feature>
<proteinExistence type="predicted"/>
<reference evidence="2 3" key="1">
    <citation type="submission" date="2020-10" db="EMBL/GenBank/DDBJ databases">
        <title>Connecting structure to function with the recovery of over 1000 high-quality activated sludge metagenome-assembled genomes encoding full-length rRNA genes using long-read sequencing.</title>
        <authorList>
            <person name="Singleton C.M."/>
            <person name="Petriglieri F."/>
            <person name="Kristensen J.M."/>
            <person name="Kirkegaard R.H."/>
            <person name="Michaelsen T.Y."/>
            <person name="Andersen M.H."/>
            <person name="Karst S.M."/>
            <person name="Dueholm M.S."/>
            <person name="Nielsen P.H."/>
            <person name="Albertsen M."/>
        </authorList>
    </citation>
    <scope>NUCLEOTIDE SEQUENCE [LARGE SCALE GENOMIC DNA]</scope>
    <source>
        <strain evidence="2">Fred_18-Q3-R57-64_BAT3C.720</strain>
    </source>
</reference>
<comment type="caution">
    <text evidence="2">The sequence shown here is derived from an EMBL/GenBank/DDBJ whole genome shotgun (WGS) entry which is preliminary data.</text>
</comment>
<dbReference type="AlphaFoldDB" id="A0A935TAY0"/>
<organism evidence="2 3">
    <name type="scientific">Candidatus Accumulibacter affinis</name>
    <dbReference type="NCBI Taxonomy" id="2954384"/>
    <lineage>
        <taxon>Bacteria</taxon>
        <taxon>Pseudomonadati</taxon>
        <taxon>Pseudomonadota</taxon>
        <taxon>Betaproteobacteria</taxon>
        <taxon>Candidatus Accumulibacter</taxon>
    </lineage>
</organism>
<evidence type="ECO:0000313" key="2">
    <source>
        <dbReference type="EMBL" id="MBK7956273.1"/>
    </source>
</evidence>